<accession>A0AA43Q5D9</accession>
<evidence type="ECO:0008006" key="3">
    <source>
        <dbReference type="Google" id="ProtNLM"/>
    </source>
</evidence>
<reference evidence="1" key="1">
    <citation type="submission" date="2023-01" db="EMBL/GenBank/DDBJ databases">
        <title>Biogeochemical cycle of methane in antarctic sediments.</title>
        <authorList>
            <person name="Roldan D.M."/>
            <person name="Menes R.J."/>
        </authorList>
    </citation>
    <scope>NUCLEOTIDE SEQUENCE [LARGE SCALE GENOMIC DNA]</scope>
    <source>
        <strain evidence="1">K-2018 MAG008</strain>
    </source>
</reference>
<protein>
    <recommendedName>
        <fullName evidence="3">Ferritin-like domain-containing protein</fullName>
    </recommendedName>
</protein>
<evidence type="ECO:0000313" key="2">
    <source>
        <dbReference type="Proteomes" id="UP001160519"/>
    </source>
</evidence>
<dbReference type="EMBL" id="JAQSDF010000001">
    <property type="protein sequence ID" value="MDI1229648.1"/>
    <property type="molecule type" value="Genomic_DNA"/>
</dbReference>
<comment type="caution">
    <text evidence="1">The sequence shown here is derived from an EMBL/GenBank/DDBJ whole genome shotgun (WGS) entry which is preliminary data.</text>
</comment>
<sequence>MVSTKYLSVFSPATEQQRKENFDSYWEFTQQHGGELLEQDKDLAKKRDRLKHFQDNPVKLRKPLADPEAFYRNYVDMQDDLKSLDRMTLMLTGIYKFARHEWVGIKGAWDVVPDMANSHALEDKISRVHLAEEFCHVRLFDEMLKTCGLDKVEWVPLGPVKEKIYEQFPKLPGFLMDTPAFVTELMGVTFYCHLYRLFDDVLADEPEVCARLKELLDEITIDEVAHVGQRRNFIGPIGMKVSKALVKPFYTLFFKDIPEVGQLFNVEQMIKDGIAFDFNDLPEYMLDRSWVPSYCKA</sequence>
<dbReference type="Proteomes" id="UP001160519">
    <property type="component" value="Unassembled WGS sequence"/>
</dbReference>
<organism evidence="1 2">
    <name type="scientific">Candidatus Methylobacter titanis</name>
    <dbReference type="NCBI Taxonomy" id="3053457"/>
    <lineage>
        <taxon>Bacteria</taxon>
        <taxon>Pseudomonadati</taxon>
        <taxon>Pseudomonadota</taxon>
        <taxon>Gammaproteobacteria</taxon>
        <taxon>Methylococcales</taxon>
        <taxon>Methylococcaceae</taxon>
        <taxon>Methylobacter</taxon>
    </lineage>
</organism>
<evidence type="ECO:0000313" key="1">
    <source>
        <dbReference type="EMBL" id="MDI1229648.1"/>
    </source>
</evidence>
<proteinExistence type="predicted"/>
<gene>
    <name evidence="1" type="ORF">PSU93_00665</name>
</gene>
<name>A0AA43Q5D9_9GAMM</name>
<keyword evidence="2" id="KW-1185">Reference proteome</keyword>
<dbReference type="InterPro" id="IPR009078">
    <property type="entry name" value="Ferritin-like_SF"/>
</dbReference>
<dbReference type="AlphaFoldDB" id="A0AA43Q5D9"/>
<dbReference type="SUPFAM" id="SSF47240">
    <property type="entry name" value="Ferritin-like"/>
    <property type="match status" value="1"/>
</dbReference>